<evidence type="ECO:0008006" key="6">
    <source>
        <dbReference type="Google" id="ProtNLM"/>
    </source>
</evidence>
<dbReference type="Gene3D" id="3.30.70.2970">
    <property type="entry name" value="Protein of unknown function (DUF541), domain 2"/>
    <property type="match status" value="1"/>
</dbReference>
<dbReference type="GO" id="GO:0006974">
    <property type="term" value="P:DNA damage response"/>
    <property type="evidence" value="ECO:0007669"/>
    <property type="project" value="TreeGrafter"/>
</dbReference>
<evidence type="ECO:0000313" key="5">
    <source>
        <dbReference type="Proteomes" id="UP000075420"/>
    </source>
</evidence>
<proteinExistence type="predicted"/>
<evidence type="ECO:0000256" key="1">
    <source>
        <dbReference type="SAM" id="Coils"/>
    </source>
</evidence>
<evidence type="ECO:0000256" key="3">
    <source>
        <dbReference type="SAM" id="SignalP"/>
    </source>
</evidence>
<dbReference type="Proteomes" id="UP000075420">
    <property type="component" value="Unassembled WGS sequence"/>
</dbReference>
<protein>
    <recommendedName>
        <fullName evidence="6">Outer membrane protein</fullName>
    </recommendedName>
</protein>
<feature type="coiled-coil region" evidence="1">
    <location>
        <begin position="66"/>
        <end position="93"/>
    </location>
</feature>
<accession>A0A150PQ75</accession>
<reference evidence="4 5" key="1">
    <citation type="submission" date="2014-02" db="EMBL/GenBank/DDBJ databases">
        <title>The small core and large imbalanced accessory genome model reveals a collaborative survival strategy of Sorangium cellulosum strains in nature.</title>
        <authorList>
            <person name="Han K."/>
            <person name="Peng R."/>
            <person name="Blom J."/>
            <person name="Li Y.-Z."/>
        </authorList>
    </citation>
    <scope>NUCLEOTIDE SEQUENCE [LARGE SCALE GENOMIC DNA]</scope>
    <source>
        <strain evidence="4 5">So0157-25</strain>
    </source>
</reference>
<keyword evidence="1" id="KW-0175">Coiled coil</keyword>
<evidence type="ECO:0000313" key="4">
    <source>
        <dbReference type="EMBL" id="KYF57887.1"/>
    </source>
</evidence>
<feature type="compositionally biased region" description="Polar residues" evidence="2">
    <location>
        <begin position="36"/>
        <end position="51"/>
    </location>
</feature>
<dbReference type="PANTHER" id="PTHR34387">
    <property type="entry name" value="SLR1258 PROTEIN"/>
    <property type="match status" value="1"/>
</dbReference>
<comment type="caution">
    <text evidence="4">The sequence shown here is derived from an EMBL/GenBank/DDBJ whole genome shotgun (WGS) entry which is preliminary data.</text>
</comment>
<dbReference type="InterPro" id="IPR052022">
    <property type="entry name" value="26kDa_periplasmic_antigen"/>
</dbReference>
<dbReference type="Pfam" id="PF04402">
    <property type="entry name" value="SIMPL"/>
    <property type="match status" value="1"/>
</dbReference>
<dbReference type="AlphaFoldDB" id="A0A150PQ75"/>
<feature type="signal peptide" evidence="3">
    <location>
        <begin position="1"/>
        <end position="30"/>
    </location>
</feature>
<feature type="chain" id="PRO_5007565807" description="Outer membrane protein" evidence="3">
    <location>
        <begin position="31"/>
        <end position="259"/>
    </location>
</feature>
<organism evidence="4 5">
    <name type="scientific">Sorangium cellulosum</name>
    <name type="common">Polyangium cellulosum</name>
    <dbReference type="NCBI Taxonomy" id="56"/>
    <lineage>
        <taxon>Bacteria</taxon>
        <taxon>Pseudomonadati</taxon>
        <taxon>Myxococcota</taxon>
        <taxon>Polyangia</taxon>
        <taxon>Polyangiales</taxon>
        <taxon>Polyangiaceae</taxon>
        <taxon>Sorangium</taxon>
    </lineage>
</organism>
<name>A0A150PQ75_SORCE</name>
<dbReference type="InterPro" id="IPR007497">
    <property type="entry name" value="SIMPL/DUF541"/>
</dbReference>
<sequence length="259" mass="27329">MVIFKQRSRSLFFIALLAGAVNGLPGAAEAAEEAATDTSASQPFISTSGSGEVSVDPDGFRISIGVEVQDKSLQKAQNQVNAAMERILQTLKNLEIPGLSLRTEILQIYPVYTEDATPAVSTGERKLIGYRARNEVSVAVLKGIPAELGERASRIIHAAVQRGANRVGNVNFFLQDPAAAQDRALKAAVDDATRKAQAIASAAGVRIVKLRRVEEGFGPLGLPMQSAPSTAGGMGESTPVETGQLVVVSNITARFVFAK</sequence>
<dbReference type="PANTHER" id="PTHR34387:SF2">
    <property type="entry name" value="SLR1258 PROTEIN"/>
    <property type="match status" value="1"/>
</dbReference>
<dbReference type="EMBL" id="JELY01000849">
    <property type="protein sequence ID" value="KYF57887.1"/>
    <property type="molecule type" value="Genomic_DNA"/>
</dbReference>
<gene>
    <name evidence="4" type="ORF">BE08_43980</name>
</gene>
<feature type="region of interest" description="Disordered" evidence="2">
    <location>
        <begin position="33"/>
        <end position="52"/>
    </location>
</feature>
<keyword evidence="3" id="KW-0732">Signal</keyword>
<dbReference type="Gene3D" id="3.30.110.170">
    <property type="entry name" value="Protein of unknown function (DUF541), domain 1"/>
    <property type="match status" value="1"/>
</dbReference>
<evidence type="ECO:0000256" key="2">
    <source>
        <dbReference type="SAM" id="MobiDB-lite"/>
    </source>
</evidence>